<evidence type="ECO:0000256" key="2">
    <source>
        <dbReference type="SAM" id="MobiDB-lite"/>
    </source>
</evidence>
<dbReference type="EMBL" id="JARK01001345">
    <property type="protein sequence ID" value="EYC27184.1"/>
    <property type="molecule type" value="Genomic_DNA"/>
</dbReference>
<dbReference type="AlphaFoldDB" id="A0A016VHU7"/>
<organism evidence="3 4">
    <name type="scientific">Ancylostoma ceylanicum</name>
    <dbReference type="NCBI Taxonomy" id="53326"/>
    <lineage>
        <taxon>Eukaryota</taxon>
        <taxon>Metazoa</taxon>
        <taxon>Ecdysozoa</taxon>
        <taxon>Nematoda</taxon>
        <taxon>Chromadorea</taxon>
        <taxon>Rhabditida</taxon>
        <taxon>Rhabditina</taxon>
        <taxon>Rhabditomorpha</taxon>
        <taxon>Strongyloidea</taxon>
        <taxon>Ancylostomatidae</taxon>
        <taxon>Ancylostomatinae</taxon>
        <taxon>Ancylostoma</taxon>
    </lineage>
</organism>
<evidence type="ECO:0000313" key="3">
    <source>
        <dbReference type="EMBL" id="EYC27184.1"/>
    </source>
</evidence>
<dbReference type="OrthoDB" id="5918988at2759"/>
<accession>A0A016VHU7</accession>
<feature type="coiled-coil region" evidence="1">
    <location>
        <begin position="33"/>
        <end position="64"/>
    </location>
</feature>
<gene>
    <name evidence="3" type="primary">Acey_s0009.g564</name>
    <name evidence="3" type="ORF">Y032_0009g564</name>
</gene>
<keyword evidence="4" id="KW-1185">Reference proteome</keyword>
<dbReference type="Proteomes" id="UP000024635">
    <property type="component" value="Unassembled WGS sequence"/>
</dbReference>
<feature type="region of interest" description="Disordered" evidence="2">
    <location>
        <begin position="81"/>
        <end position="111"/>
    </location>
</feature>
<protein>
    <submittedName>
        <fullName evidence="3">Uncharacterized protein</fullName>
    </submittedName>
</protein>
<feature type="region of interest" description="Disordered" evidence="2">
    <location>
        <begin position="1"/>
        <end position="27"/>
    </location>
</feature>
<evidence type="ECO:0000256" key="1">
    <source>
        <dbReference type="SAM" id="Coils"/>
    </source>
</evidence>
<comment type="caution">
    <text evidence="3">The sequence shown here is derived from an EMBL/GenBank/DDBJ whole genome shotgun (WGS) entry which is preliminary data.</text>
</comment>
<reference evidence="4" key="1">
    <citation type="journal article" date="2015" name="Nat. Genet.">
        <title>The genome and transcriptome of the zoonotic hookworm Ancylostoma ceylanicum identify infection-specific gene families.</title>
        <authorList>
            <person name="Schwarz E.M."/>
            <person name="Hu Y."/>
            <person name="Antoshechkin I."/>
            <person name="Miller M.M."/>
            <person name="Sternberg P.W."/>
            <person name="Aroian R.V."/>
        </authorList>
    </citation>
    <scope>NUCLEOTIDE SEQUENCE</scope>
    <source>
        <strain evidence="4">HY135</strain>
    </source>
</reference>
<feature type="compositionally biased region" description="Basic and acidic residues" evidence="2">
    <location>
        <begin position="12"/>
        <end position="22"/>
    </location>
</feature>
<dbReference type="STRING" id="53326.A0A016VHU7"/>
<proteinExistence type="predicted"/>
<keyword evidence="1" id="KW-0175">Coiled coil</keyword>
<evidence type="ECO:0000313" key="4">
    <source>
        <dbReference type="Proteomes" id="UP000024635"/>
    </source>
</evidence>
<sequence length="191" mass="21541">MSSDNAVIRTPGRSDDKPEPYRSPDMSYFEEKCKENSSRIAILEEEILELRRAIEAQMEKIETKDAACDAMAPDDRNDEMGNAVEDENVPPMQQARPPLGPIRNGRHNVNASRKPTPYPAVMYCHFCGQRGFSDSCRNVIGAAQRAEIVRSKGFCPKCLKRQTDPCRKNFSMCVLWPVSPSSFSLFLSYSL</sequence>
<name>A0A016VHU7_9BILA</name>